<gene>
    <name evidence="1" type="primary">CLEC16A</name>
    <name evidence="1" type="ORF">LPJ66_000608</name>
</gene>
<organism evidence="1 2">
    <name type="scientific">Kickxella alabastrina</name>
    <dbReference type="NCBI Taxonomy" id="61397"/>
    <lineage>
        <taxon>Eukaryota</taxon>
        <taxon>Fungi</taxon>
        <taxon>Fungi incertae sedis</taxon>
        <taxon>Zoopagomycota</taxon>
        <taxon>Kickxellomycotina</taxon>
        <taxon>Kickxellomycetes</taxon>
        <taxon>Kickxellales</taxon>
        <taxon>Kickxellaceae</taxon>
        <taxon>Kickxella</taxon>
    </lineage>
</organism>
<name>A0ACC1IVJ5_9FUNG</name>
<comment type="caution">
    <text evidence="1">The sequence shown here is derived from an EMBL/GenBank/DDBJ whole genome shotgun (WGS) entry which is preliminary data.</text>
</comment>
<evidence type="ECO:0000313" key="2">
    <source>
        <dbReference type="Proteomes" id="UP001150581"/>
    </source>
</evidence>
<accession>A0ACC1IVJ5</accession>
<dbReference type="Proteomes" id="UP001150581">
    <property type="component" value="Unassembled WGS sequence"/>
</dbReference>
<protein>
    <submittedName>
        <fullName evidence="1">Protein CL16A</fullName>
    </submittedName>
</protein>
<sequence>MFEQFLNILGKPQTQAQQQPQTQQQQPQHQQQQQNQRQLDEASKRQSNAKDAQKHRDQIHTLAEYLSTAKAKRSTCSRIVESVRQVSELTIWCDRRNPEMLSLIIEQNLHQSMLRLLTHTGPPTAVSAAVAVQVLQTFSIILDGITDTGFLYALLSNNFVNRLIATPMDLDNDEVLPYYVAFLKALSLKLTPDTIHFFFNDGNLNDFPLYTTAISLFDHPDSMVRVAVRAITLNVFRINDRRALEFILDAPRCVHFWEQIMHTLKDSYDDAFRILVDLPTGKQAGKVSEVWASIDMILENHMGLLAYLNDIYGLGVERINRRVTDEFNDRILFRTYVHAIEVGWRAGASHEESLYMQVVALFIAHFFAIIRYTPLLTDTINTLFVYSPATREQSPGGIRRSLSDAYSGDDPQPYGIRPGHHIRNSSSSNNNNRAVEDTMGDVPRLTHPFVLSPFESSHTLMPWLCATLEVLNNKAISPTTLVKSVLTPRRMLRTRALLESLTGNTAVLDCRSFSSSGRTDMTLTLTQLQQQPMHNTSGGGGLPPARIPVAPLPPYTQTIVTSMMQVLADTPPAHNWITIDLAALLLVQLTRNSRGQIVLDPGMADELEQAHYAHSAELRAMLLAPPPTTTTTKTSAEADADADADTDADTDVDTDTDASNMVARGSWKILVKCLVDFANSNADMLRNKVESQGRFIFDPEDKYQNDIENTANLPPALPPPPVGRSNLHMSAQSAHIHSPFESDTPQDVVLAASIHQAYHLRRLRTALSPDQQPGEPTASANVRGLYAPDLHKWLGTQPLASSSSIPPPAETAHVTESVTVIDNYGKHALPKSVTRLGFPAIIACHSGCLYINQGNTQELVWPLADVLVTRSTETTAAGALHVLRLQDTPFPAPFYPPRPQSLGGINTATAKHRVQSFSKFTATPTMMMPPPSSSLANREVPKKLTYTYFGSQRALDVSLRFVDEAQCESLAAELHAQAAASRSRLVSIMLEHNVI</sequence>
<evidence type="ECO:0000313" key="1">
    <source>
        <dbReference type="EMBL" id="KAJ1901695.1"/>
    </source>
</evidence>
<reference evidence="1" key="1">
    <citation type="submission" date="2022-07" db="EMBL/GenBank/DDBJ databases">
        <title>Phylogenomic reconstructions and comparative analyses of Kickxellomycotina fungi.</title>
        <authorList>
            <person name="Reynolds N.K."/>
            <person name="Stajich J.E."/>
            <person name="Barry K."/>
            <person name="Grigoriev I.V."/>
            <person name="Crous P."/>
            <person name="Smith M.E."/>
        </authorList>
    </citation>
    <scope>NUCLEOTIDE SEQUENCE</scope>
    <source>
        <strain evidence="1">Benny 63K</strain>
    </source>
</reference>
<keyword evidence="2" id="KW-1185">Reference proteome</keyword>
<proteinExistence type="predicted"/>
<dbReference type="EMBL" id="JANBPG010000019">
    <property type="protein sequence ID" value="KAJ1901695.1"/>
    <property type="molecule type" value="Genomic_DNA"/>
</dbReference>